<dbReference type="OrthoDB" id="7701215at2759"/>
<protein>
    <submittedName>
        <fullName evidence="1">Uncharacterized protein</fullName>
    </submittedName>
</protein>
<name>E2AKN7_CAMFO</name>
<dbReference type="PANTHER" id="PTHR33480">
    <property type="entry name" value="SET DOMAIN-CONTAINING PROTEIN-RELATED"/>
    <property type="match status" value="1"/>
</dbReference>
<dbReference type="Proteomes" id="UP000000311">
    <property type="component" value="Unassembled WGS sequence"/>
</dbReference>
<organism evidence="2">
    <name type="scientific">Camponotus floridanus</name>
    <name type="common">Florida carpenter ant</name>
    <dbReference type="NCBI Taxonomy" id="104421"/>
    <lineage>
        <taxon>Eukaryota</taxon>
        <taxon>Metazoa</taxon>
        <taxon>Ecdysozoa</taxon>
        <taxon>Arthropoda</taxon>
        <taxon>Hexapoda</taxon>
        <taxon>Insecta</taxon>
        <taxon>Pterygota</taxon>
        <taxon>Neoptera</taxon>
        <taxon>Endopterygota</taxon>
        <taxon>Hymenoptera</taxon>
        <taxon>Apocrita</taxon>
        <taxon>Aculeata</taxon>
        <taxon>Formicoidea</taxon>
        <taxon>Formicidae</taxon>
        <taxon>Formicinae</taxon>
        <taxon>Camponotus</taxon>
    </lineage>
</organism>
<proteinExistence type="predicted"/>
<dbReference type="InParanoid" id="E2AKN7"/>
<dbReference type="EMBL" id="GL440346">
    <property type="protein sequence ID" value="EFN66002.1"/>
    <property type="molecule type" value="Genomic_DNA"/>
</dbReference>
<sequence>CLYCKLPKSKIARHLENVHHNEEDVKKFAQLPKGCLERKRIIETIRREGEFQLNTNKMLNDGKLHVVRRPNIKFNKKASEYGVCIKCHGFFSKNTLRNHTRKCINLKHSKNRTITVLRRSILGRINGIASQNLKKVIFPVLREDSITRLIRYDELIIRYGNKLCMKYKPQHQHDMVRNRLRTFGRFLKALKNINNEITDFASLYQPKYYDDCIKAVYEIARYNPDTQKFGAASTAFQLGTLLKEVGELWRSQCIKSHDSIKKILVEDFLSLRKEDFGHSVNKTVMETRAHITRQKVEIAPSINDIKKLYDYVNTKRREAYNLLKEKFSYNIWQTLGESTLISIQIYNRKRAGEIQRILLEDFYTYEGLNEQSDPDLFKSLSDSAKEIAHKYVRFQIREKLGRPVPVLLQSDILDCIKLFIQYRNQANVHPKNPYVFGIAGFNKQRFKVLRACDQMRKFAYECGADHPERLRGTLLRKHIATNCHKLKLTEHEVSELANFMGHKENIHKEYYRLP</sequence>
<feature type="non-terminal residue" evidence="1">
    <location>
        <position position="1"/>
    </location>
</feature>
<keyword evidence="2" id="KW-1185">Reference proteome</keyword>
<dbReference type="OMA" id="MGHKENI"/>
<accession>E2AKN7</accession>
<dbReference type="AlphaFoldDB" id="E2AKN7"/>
<dbReference type="PANTHER" id="PTHR33480:SF1">
    <property type="entry name" value="TYR RECOMBINASE DOMAIN-CONTAINING PROTEIN"/>
    <property type="match status" value="1"/>
</dbReference>
<gene>
    <name evidence="1" type="ORF">EAG_08501</name>
</gene>
<feature type="non-terminal residue" evidence="1">
    <location>
        <position position="514"/>
    </location>
</feature>
<reference evidence="1 2" key="1">
    <citation type="journal article" date="2010" name="Science">
        <title>Genomic comparison of the ants Camponotus floridanus and Harpegnathos saltator.</title>
        <authorList>
            <person name="Bonasio R."/>
            <person name="Zhang G."/>
            <person name="Ye C."/>
            <person name="Mutti N.S."/>
            <person name="Fang X."/>
            <person name="Qin N."/>
            <person name="Donahue G."/>
            <person name="Yang P."/>
            <person name="Li Q."/>
            <person name="Li C."/>
            <person name="Zhang P."/>
            <person name="Huang Z."/>
            <person name="Berger S.L."/>
            <person name="Reinberg D."/>
            <person name="Wang J."/>
            <person name="Liebig J."/>
        </authorList>
    </citation>
    <scope>NUCLEOTIDE SEQUENCE [LARGE SCALE GENOMIC DNA]</scope>
    <source>
        <strain evidence="2">C129</strain>
    </source>
</reference>
<evidence type="ECO:0000313" key="2">
    <source>
        <dbReference type="Proteomes" id="UP000000311"/>
    </source>
</evidence>
<evidence type="ECO:0000313" key="1">
    <source>
        <dbReference type="EMBL" id="EFN66002.1"/>
    </source>
</evidence>